<dbReference type="GO" id="GO:0005737">
    <property type="term" value="C:cytoplasm"/>
    <property type="evidence" value="ECO:0007669"/>
    <property type="project" value="UniProtKB-SubCell"/>
</dbReference>
<evidence type="ECO:0000256" key="1">
    <source>
        <dbReference type="ARBA" id="ARBA00004496"/>
    </source>
</evidence>
<comment type="function">
    <text evidence="5">Regulatory protein of the TOL plasmid xyl operons. XylS activates the xylXYZLTEGFJQKIH operon required for the degradation of toluene, m-xylene and p-xylene.</text>
</comment>
<accession>A0ABD7TRZ5</accession>
<dbReference type="Pfam" id="PF12833">
    <property type="entry name" value="HTH_18"/>
    <property type="match status" value="1"/>
</dbReference>
<gene>
    <name evidence="7" type="ORF">KUA23_14630</name>
</gene>
<dbReference type="PROSITE" id="PS00041">
    <property type="entry name" value="HTH_ARAC_FAMILY_1"/>
    <property type="match status" value="1"/>
</dbReference>
<keyword evidence="2" id="KW-0805">Transcription regulation</keyword>
<dbReference type="KEGG" id="ppeg:KUA23_14630"/>
<sequence length="338" mass="37244">MIQLNPDTAHPPCALPRVACERSNDPFLQSRILPDWMQDYTQLSCGNFEGGVARASLGRVQVFREWINQAVDQRSVADTDVVMIGVTLHEGTCSWQNREMQADSLFIMRQGEEARFCATTKSDILAATIDVSFLNTLSQGLYGVSADRLVNGACLLKGDTQGIARYKSLLLSGLGSAVACPDSIDSEATRLQLCEDVAVAALEAMGSLSHTSSSSPRDHRVHRAMVDRARAFILSQPAANHSVEALCEHLHMSRRGLHSAFIQVVGVNPCTYIRQVRLHGARKDILSSVPTVSEAAMRWGFWHFGMFSHYYKNQFGELPSETYRNPPSVGMGTWPTLS</sequence>
<dbReference type="EMBL" id="CP078013">
    <property type="protein sequence ID" value="USW03992.2"/>
    <property type="molecule type" value="Genomic_DNA"/>
</dbReference>
<evidence type="ECO:0000313" key="8">
    <source>
        <dbReference type="Proteomes" id="UP001056907"/>
    </source>
</evidence>
<dbReference type="PANTHER" id="PTHR46796:SF12">
    <property type="entry name" value="HTH-TYPE DNA-BINDING TRANSCRIPTIONAL ACTIVATOR EUTR"/>
    <property type="match status" value="1"/>
</dbReference>
<evidence type="ECO:0000256" key="2">
    <source>
        <dbReference type="ARBA" id="ARBA00023015"/>
    </source>
</evidence>
<dbReference type="GO" id="GO:0009893">
    <property type="term" value="P:positive regulation of metabolic process"/>
    <property type="evidence" value="ECO:0007669"/>
    <property type="project" value="UniProtKB-ARBA"/>
</dbReference>
<evidence type="ECO:0000259" key="6">
    <source>
        <dbReference type="PROSITE" id="PS01124"/>
    </source>
</evidence>
<dbReference type="RefSeq" id="WP_252994225.1">
    <property type="nucleotide sequence ID" value="NZ_CP078013.2"/>
</dbReference>
<evidence type="ECO:0000256" key="5">
    <source>
        <dbReference type="ARBA" id="ARBA00037345"/>
    </source>
</evidence>
<keyword evidence="3" id="KW-0238">DNA-binding</keyword>
<dbReference type="Proteomes" id="UP001056907">
    <property type="component" value="Chromosome"/>
</dbReference>
<dbReference type="GO" id="GO:0003677">
    <property type="term" value="F:DNA binding"/>
    <property type="evidence" value="ECO:0007669"/>
    <property type="project" value="UniProtKB-KW"/>
</dbReference>
<proteinExistence type="predicted"/>
<keyword evidence="4" id="KW-0804">Transcription</keyword>
<protein>
    <submittedName>
        <fullName evidence="7">Helix-turn-helix domain-containing protein</fullName>
    </submittedName>
</protein>
<evidence type="ECO:0000256" key="3">
    <source>
        <dbReference type="ARBA" id="ARBA00023125"/>
    </source>
</evidence>
<evidence type="ECO:0000313" key="7">
    <source>
        <dbReference type="EMBL" id="USW03992.2"/>
    </source>
</evidence>
<dbReference type="SMART" id="SM00342">
    <property type="entry name" value="HTH_ARAC"/>
    <property type="match status" value="1"/>
</dbReference>
<dbReference type="AlphaFoldDB" id="A0ABD7TRZ5"/>
<dbReference type="PANTHER" id="PTHR46796">
    <property type="entry name" value="HTH-TYPE TRANSCRIPTIONAL ACTIVATOR RHAS-RELATED"/>
    <property type="match status" value="1"/>
</dbReference>
<organism evidence="7 8">
    <name type="scientific">Pseudomonas pergaminensis</name>
    <dbReference type="NCBI Taxonomy" id="2853159"/>
    <lineage>
        <taxon>Bacteria</taxon>
        <taxon>Pseudomonadati</taxon>
        <taxon>Pseudomonadota</taxon>
        <taxon>Gammaproteobacteria</taxon>
        <taxon>Pseudomonadales</taxon>
        <taxon>Pseudomonadaceae</taxon>
        <taxon>Pseudomonas</taxon>
    </lineage>
</organism>
<dbReference type="InterPro" id="IPR018060">
    <property type="entry name" value="HTH_AraC"/>
</dbReference>
<dbReference type="GO" id="GO:0006355">
    <property type="term" value="P:regulation of DNA-templated transcription"/>
    <property type="evidence" value="ECO:0007669"/>
    <property type="project" value="UniProtKB-ARBA"/>
</dbReference>
<reference evidence="7" key="1">
    <citation type="journal article" date="2022" name="Front. Plant Sci.">
        <title>Agronomic efficiency and genome mining analysis of the wheat-biostimulant rhizospheric bacterium Pseudomonas pergaminensis sp. nov. strain 1008T.</title>
        <authorList>
            <person name="Diaz M."/>
            <person name="Bach T."/>
            <person name="Gonzalez Anta G."/>
            <person name="Agaras B."/>
            <person name="Wibberg D."/>
            <person name="Noguera F."/>
            <person name="Canciani W."/>
            <person name="Valverde C."/>
        </authorList>
    </citation>
    <scope>NUCLEOTIDE SEQUENCE</scope>
    <source>
        <strain evidence="7">1008</strain>
    </source>
</reference>
<feature type="domain" description="HTH araC/xylS-type" evidence="6">
    <location>
        <begin position="227"/>
        <end position="325"/>
    </location>
</feature>
<evidence type="ECO:0000256" key="4">
    <source>
        <dbReference type="ARBA" id="ARBA00023163"/>
    </source>
</evidence>
<comment type="subcellular location">
    <subcellularLocation>
        <location evidence="1">Cytoplasm</location>
    </subcellularLocation>
</comment>
<dbReference type="InterPro" id="IPR050204">
    <property type="entry name" value="AraC_XylS_family_regulators"/>
</dbReference>
<dbReference type="InterPro" id="IPR009057">
    <property type="entry name" value="Homeodomain-like_sf"/>
</dbReference>
<name>A0ABD7TRZ5_9PSED</name>
<dbReference type="Gene3D" id="1.10.10.60">
    <property type="entry name" value="Homeodomain-like"/>
    <property type="match status" value="1"/>
</dbReference>
<dbReference type="InterPro" id="IPR018062">
    <property type="entry name" value="HTH_AraC-typ_CS"/>
</dbReference>
<dbReference type="PROSITE" id="PS01124">
    <property type="entry name" value="HTH_ARAC_FAMILY_2"/>
    <property type="match status" value="1"/>
</dbReference>
<dbReference type="SUPFAM" id="SSF46689">
    <property type="entry name" value="Homeodomain-like"/>
    <property type="match status" value="2"/>
</dbReference>
<reference evidence="7" key="2">
    <citation type="submission" date="2024-04" db="EMBL/GenBank/DDBJ databases">
        <authorList>
            <person name="Diaz M."/>
            <person name="Bach T."/>
            <person name="Gonzalez Anta G."/>
            <person name="Agaras B."/>
            <person name="Wibberg D."/>
            <person name="Noguera F."/>
            <person name="Canciani W."/>
            <person name="Ybarra T."/>
            <person name="Nunez M.L."/>
            <person name="Valverde C."/>
        </authorList>
    </citation>
    <scope>NUCLEOTIDE SEQUENCE</scope>
    <source>
        <strain evidence="7">1008</strain>
    </source>
</reference>